<evidence type="ECO:0000313" key="3">
    <source>
        <dbReference type="EMBL" id="RCU49393.1"/>
    </source>
</evidence>
<gene>
    <name evidence="3" type="ORF">DU002_10715</name>
</gene>
<organism evidence="3 4">
    <name type="scientific">Corallincola holothuriorum</name>
    <dbReference type="NCBI Taxonomy" id="2282215"/>
    <lineage>
        <taxon>Bacteria</taxon>
        <taxon>Pseudomonadati</taxon>
        <taxon>Pseudomonadota</taxon>
        <taxon>Gammaproteobacteria</taxon>
        <taxon>Alteromonadales</taxon>
        <taxon>Psychromonadaceae</taxon>
        <taxon>Corallincola</taxon>
    </lineage>
</organism>
<evidence type="ECO:0000313" key="4">
    <source>
        <dbReference type="Proteomes" id="UP000252558"/>
    </source>
</evidence>
<dbReference type="GO" id="GO:0005886">
    <property type="term" value="C:plasma membrane"/>
    <property type="evidence" value="ECO:0007669"/>
    <property type="project" value="TreeGrafter"/>
</dbReference>
<protein>
    <submittedName>
        <fullName evidence="3">AsmA family protein</fullName>
    </submittedName>
</protein>
<reference evidence="3 4" key="1">
    <citation type="submission" date="2018-07" db="EMBL/GenBank/DDBJ databases">
        <title>Corallincola holothuriorum sp. nov., a new facultative anaerobe isolated from sea cucumber Apostichopus japonicus.</title>
        <authorList>
            <person name="Xia H."/>
        </authorList>
    </citation>
    <scope>NUCLEOTIDE SEQUENCE [LARGE SCALE GENOMIC DNA]</scope>
    <source>
        <strain evidence="3 4">C4</strain>
    </source>
</reference>
<feature type="domain" description="AsmA" evidence="2">
    <location>
        <begin position="238"/>
        <end position="518"/>
    </location>
</feature>
<dbReference type="PANTHER" id="PTHR30441:SF4">
    <property type="entry name" value="PROTEIN ASMA"/>
    <property type="match status" value="1"/>
</dbReference>
<dbReference type="InterPro" id="IPR007844">
    <property type="entry name" value="AsmA"/>
</dbReference>
<keyword evidence="4" id="KW-1185">Reference proteome</keyword>
<dbReference type="PANTHER" id="PTHR30441">
    <property type="entry name" value="DUF748 DOMAIN-CONTAINING PROTEIN"/>
    <property type="match status" value="1"/>
</dbReference>
<name>A0A368NHN7_9GAMM</name>
<feature type="region of interest" description="Disordered" evidence="1">
    <location>
        <begin position="317"/>
        <end position="341"/>
    </location>
</feature>
<proteinExistence type="predicted"/>
<dbReference type="RefSeq" id="WP_114338389.1">
    <property type="nucleotide sequence ID" value="NZ_QPID01000006.1"/>
</dbReference>
<dbReference type="EMBL" id="QPID01000006">
    <property type="protein sequence ID" value="RCU49393.1"/>
    <property type="molecule type" value="Genomic_DNA"/>
</dbReference>
<evidence type="ECO:0000259" key="2">
    <source>
        <dbReference type="Pfam" id="PF05170"/>
    </source>
</evidence>
<accession>A0A368NHN7</accession>
<evidence type="ECO:0000256" key="1">
    <source>
        <dbReference type="SAM" id="MobiDB-lite"/>
    </source>
</evidence>
<comment type="caution">
    <text evidence="3">The sequence shown here is derived from an EMBL/GenBank/DDBJ whole genome shotgun (WGS) entry which is preliminary data.</text>
</comment>
<dbReference type="GO" id="GO:0090313">
    <property type="term" value="P:regulation of protein targeting to membrane"/>
    <property type="evidence" value="ECO:0007669"/>
    <property type="project" value="TreeGrafter"/>
</dbReference>
<dbReference type="OrthoDB" id="9766390at2"/>
<dbReference type="InterPro" id="IPR052894">
    <property type="entry name" value="AsmA-related"/>
</dbReference>
<dbReference type="Proteomes" id="UP000252558">
    <property type="component" value="Unassembled WGS sequence"/>
</dbReference>
<sequence length="622" mass="65036">MGKILKVLAAVLALLLLVVIVVVVTFDPNKYKPEVTSQVEKATGRVLTIDGDIGLQLFPSIGFSVDGVKLSNAVGFPVEPMIEVADVSVSVALLPLFSGQVEIHGVSLNGVAVRLQKRDGVSNLDDLAAQGTPAQHEDEVIVEAEPSDVVQPILPPGFYLGSVALTDVELISEDLDAQTKQTVTIEACTLGPVAADTVGELSCHIEASTPEISAAVDVSGSLSIVSASSVVEVRDLQIALLATGSSIPNGEMSALVKAQLSYLKQDKLLSLNPLGLSFDGQAMDGYFSLAHQDVPVIRFELASELIDIDKLLPASQPASAENAKPAPSAPQEPATEPDLSGLNGVDLAGTVKVAQLNASNLSIQDLLLTLKIVDGKLSAAPVLAKLYGGDLALSAILDGTIYPAGYQLSTQVREVEALPLVKALADKELVSGKGSVSFRLKGVGLTPDAIKKGANGRGNFEFKDGAVNGINVPHLIRSTYATLTGKGDKATDAPQKTDFTALTGSFNLADGQVTNPDLLMMSPLLRLNGRGSAGLVTEQLDYRLLVALVASLEGQGGKGTDDLKDVEIPLHISGAMAAPDISLDLESAMGNKVKGDLQQKLDEKLDDNEKLKSLKDKLGDFL</sequence>
<dbReference type="AlphaFoldDB" id="A0A368NHN7"/>
<dbReference type="Pfam" id="PF05170">
    <property type="entry name" value="AsmA"/>
    <property type="match status" value="2"/>
</dbReference>
<feature type="domain" description="AsmA" evidence="2">
    <location>
        <begin position="1"/>
        <end position="171"/>
    </location>
</feature>